<dbReference type="InterPro" id="IPR015943">
    <property type="entry name" value="WD40/YVTN_repeat-like_dom_sf"/>
</dbReference>
<dbReference type="InterPro" id="IPR001680">
    <property type="entry name" value="WD40_rpt"/>
</dbReference>
<reference evidence="2 3" key="1">
    <citation type="journal article" date="2017" name="Front. Genet.">
        <title>Draft sequencing of the heterozygous diploid genome of Satsuma (Citrus unshiu Marc.) using a hybrid assembly approach.</title>
        <authorList>
            <person name="Shimizu T."/>
            <person name="Tanizawa Y."/>
            <person name="Mochizuki T."/>
            <person name="Nagasaki H."/>
            <person name="Yoshioka T."/>
            <person name="Toyoda A."/>
            <person name="Fujiyama A."/>
            <person name="Kaminuma E."/>
            <person name="Nakamura Y."/>
        </authorList>
    </citation>
    <scope>NUCLEOTIDE SEQUENCE [LARGE SCALE GENOMIC DNA]</scope>
    <source>
        <strain evidence="3">cv. Miyagawa wase</strain>
    </source>
</reference>
<dbReference type="PROSITE" id="PS50082">
    <property type="entry name" value="WD_REPEATS_2"/>
    <property type="match status" value="1"/>
</dbReference>
<evidence type="ECO:0000256" key="1">
    <source>
        <dbReference type="PROSITE-ProRule" id="PRU00221"/>
    </source>
</evidence>
<keyword evidence="1" id="KW-0853">WD repeat</keyword>
<keyword evidence="3" id="KW-1185">Reference proteome</keyword>
<dbReference type="SUPFAM" id="SSF50978">
    <property type="entry name" value="WD40 repeat-like"/>
    <property type="match status" value="1"/>
</dbReference>
<organism evidence="2 3">
    <name type="scientific">Citrus unshiu</name>
    <name type="common">Satsuma mandarin</name>
    <name type="synonym">Citrus nobilis var. unshiu</name>
    <dbReference type="NCBI Taxonomy" id="55188"/>
    <lineage>
        <taxon>Eukaryota</taxon>
        <taxon>Viridiplantae</taxon>
        <taxon>Streptophyta</taxon>
        <taxon>Embryophyta</taxon>
        <taxon>Tracheophyta</taxon>
        <taxon>Spermatophyta</taxon>
        <taxon>Magnoliopsida</taxon>
        <taxon>eudicotyledons</taxon>
        <taxon>Gunneridae</taxon>
        <taxon>Pentapetalae</taxon>
        <taxon>rosids</taxon>
        <taxon>malvids</taxon>
        <taxon>Sapindales</taxon>
        <taxon>Rutaceae</taxon>
        <taxon>Aurantioideae</taxon>
        <taxon>Citrus</taxon>
    </lineage>
</organism>
<accession>A0A2H5QNN2</accession>
<sequence>MVYNDLLFAGSEDGVITVWKESFEANPFKQVAAIKAHSGSVLSLAVGIQKRRLLFSSLRMTLSGGHSDAVMSLLFWDEYLFSCSLDKAIKIWWSANQDGRFEAVYTHEEQCGVVSLFGMLDAKAKPVLFASCCKDSVIRLYELPSFKLRARLFSRREVEAAQIGPDGQFFLGERSGSVGVWKWLLLAKQQKVDTQ</sequence>
<name>A0A2H5QNN2_CITUN</name>
<dbReference type="EMBL" id="BDQV01000556">
    <property type="protein sequence ID" value="GAY66234.1"/>
    <property type="molecule type" value="Genomic_DNA"/>
</dbReference>
<dbReference type="Gene3D" id="2.130.10.10">
    <property type="entry name" value="YVTN repeat-like/Quinoprotein amine dehydrogenase"/>
    <property type="match status" value="1"/>
</dbReference>
<proteinExistence type="predicted"/>
<gene>
    <name evidence="2" type="ORF">CUMW_247110</name>
</gene>
<dbReference type="Pfam" id="PF00400">
    <property type="entry name" value="WD40"/>
    <property type="match status" value="1"/>
</dbReference>
<dbReference type="SMART" id="SM00320">
    <property type="entry name" value="WD40"/>
    <property type="match status" value="3"/>
</dbReference>
<feature type="repeat" description="WD" evidence="1">
    <location>
        <begin position="63"/>
        <end position="92"/>
    </location>
</feature>
<dbReference type="Proteomes" id="UP000236630">
    <property type="component" value="Unassembled WGS sequence"/>
</dbReference>
<dbReference type="AlphaFoldDB" id="A0A2H5QNN2"/>
<dbReference type="InterPro" id="IPR044715">
    <property type="entry name" value="WDR86-like"/>
</dbReference>
<evidence type="ECO:0000313" key="2">
    <source>
        <dbReference type="EMBL" id="GAY66234.1"/>
    </source>
</evidence>
<dbReference type="STRING" id="55188.A0A2H5QNN2"/>
<protein>
    <submittedName>
        <fullName evidence="2">Uncharacterized protein</fullName>
    </submittedName>
</protein>
<evidence type="ECO:0000313" key="3">
    <source>
        <dbReference type="Proteomes" id="UP000236630"/>
    </source>
</evidence>
<dbReference type="PANTHER" id="PTHR44489:SF1">
    <property type="entry name" value="ZINC FINGER CCCH DOMAIN-CONTAINING PROTEIN 63"/>
    <property type="match status" value="1"/>
</dbReference>
<comment type="caution">
    <text evidence="2">The sequence shown here is derived from an EMBL/GenBank/DDBJ whole genome shotgun (WGS) entry which is preliminary data.</text>
</comment>
<dbReference type="InterPro" id="IPR036322">
    <property type="entry name" value="WD40_repeat_dom_sf"/>
</dbReference>
<dbReference type="PANTHER" id="PTHR44489">
    <property type="match status" value="1"/>
</dbReference>